<gene>
    <name evidence="1" type="ORF">BECKLPF1236A_GA0070988_1012717</name>
    <name evidence="2" type="ORF">BECKLPF1236C_GA0070990_1011918</name>
</gene>
<protein>
    <recommendedName>
        <fullName evidence="3">STAS domain-containing protein</fullName>
    </recommendedName>
</protein>
<evidence type="ECO:0008006" key="3">
    <source>
        <dbReference type="Google" id="ProtNLM"/>
    </source>
</evidence>
<organism evidence="1">
    <name type="scientific">Candidatus Kentrum sp. LPFa</name>
    <dbReference type="NCBI Taxonomy" id="2126335"/>
    <lineage>
        <taxon>Bacteria</taxon>
        <taxon>Pseudomonadati</taxon>
        <taxon>Pseudomonadota</taxon>
        <taxon>Gammaproteobacteria</taxon>
        <taxon>Candidatus Kentrum</taxon>
    </lineage>
</organism>
<accession>A0A450WF00</accession>
<evidence type="ECO:0000313" key="2">
    <source>
        <dbReference type="EMBL" id="VFK30790.1"/>
    </source>
</evidence>
<dbReference type="EMBL" id="CAADFM010000127">
    <property type="protein sequence ID" value="VFK15541.1"/>
    <property type="molecule type" value="Genomic_DNA"/>
</dbReference>
<reference evidence="1" key="1">
    <citation type="submission" date="2019-02" db="EMBL/GenBank/DDBJ databases">
        <authorList>
            <person name="Gruber-Vodicka R. H."/>
            <person name="Seah K. B. B."/>
        </authorList>
    </citation>
    <scope>NUCLEOTIDE SEQUENCE</scope>
    <source>
        <strain evidence="1">BECK_S312</strain>
        <strain evidence="2">BECK_S426</strain>
    </source>
</reference>
<proteinExistence type="predicted"/>
<dbReference type="AlphaFoldDB" id="A0A450WF00"/>
<name>A0A450WF00_9GAMM</name>
<evidence type="ECO:0000313" key="1">
    <source>
        <dbReference type="EMBL" id="VFK15541.1"/>
    </source>
</evidence>
<dbReference type="EMBL" id="CAADFP010000119">
    <property type="protein sequence ID" value="VFK30790.1"/>
    <property type="molecule type" value="Genomic_DNA"/>
</dbReference>
<sequence>MGSMEEVVIEIPHRFSLHDHGVFSCEEALAVFDWSLRNKNVLLDFSRCGSANYQALSLVVLYLWHLRCRCGCKINFHFSHDNTGASQMWRRMGASGWYYLLDII</sequence>